<name>A0ABT0N5Z3_9GAMM</name>
<comment type="similarity">
    <text evidence="2">Belongs to the binding-protein-dependent transport system permease family. FecCD subfamily.</text>
</comment>
<feature type="transmembrane region" description="Helical" evidence="8">
    <location>
        <begin position="204"/>
        <end position="223"/>
    </location>
</feature>
<dbReference type="Proteomes" id="UP001202831">
    <property type="component" value="Unassembled WGS sequence"/>
</dbReference>
<dbReference type="CDD" id="cd06550">
    <property type="entry name" value="TM_ABC_iron-siderophores_like"/>
    <property type="match status" value="1"/>
</dbReference>
<evidence type="ECO:0000256" key="8">
    <source>
        <dbReference type="SAM" id="Phobius"/>
    </source>
</evidence>
<feature type="transmembrane region" description="Helical" evidence="8">
    <location>
        <begin position="324"/>
        <end position="341"/>
    </location>
</feature>
<dbReference type="Gene3D" id="1.10.3470.10">
    <property type="entry name" value="ABC transporter involved in vitamin B12 uptake, BtuC"/>
    <property type="match status" value="1"/>
</dbReference>
<evidence type="ECO:0000256" key="6">
    <source>
        <dbReference type="ARBA" id="ARBA00022989"/>
    </source>
</evidence>
<sequence length="348" mass="36308">MSFHSSINSYSSLRNLGLLALLLTCGLSISTGPLAIGFINSLKGLVIGLVNTVTAWDPGTLAPHEQLIINNVRLPRTLLALCVGATLAQCGAVMQGLFRNPLADPGIIGVSAGAAFGAAIFIVLFAGAPEYAVAIGAFLGGLATTLLVYRVATSSSGTSVVMLLLAGVAVAALFGAGIGVLTYIANDMALRDLSLWQMGSIAGAKWHFVWLSAAALVVISWQFHRSAKALNALLLGEAEARHLGVDVERLKYRMIFLCALGVGIAVAGTGIIGFIGLVVPHIVRMMVGPDHRLLLPLSALLGAVLLLIADVGARTLMPPSEVPVGLLTALLGAPFFIYLLLKQRQRLF</sequence>
<dbReference type="EMBL" id="JAKIKT010000002">
    <property type="protein sequence ID" value="MCL2913819.1"/>
    <property type="molecule type" value="Genomic_DNA"/>
</dbReference>
<evidence type="ECO:0000256" key="3">
    <source>
        <dbReference type="ARBA" id="ARBA00022448"/>
    </source>
</evidence>
<reference evidence="9 10" key="1">
    <citation type="submission" date="2022-01" db="EMBL/GenBank/DDBJ databases">
        <title>Whole genome-based taxonomy of the Shewanellaceae.</title>
        <authorList>
            <person name="Martin-Rodriguez A.J."/>
        </authorList>
    </citation>
    <scope>NUCLEOTIDE SEQUENCE [LARGE SCALE GENOMIC DNA]</scope>
    <source>
        <strain evidence="9 10">DSM 21332</strain>
    </source>
</reference>
<dbReference type="PANTHER" id="PTHR30472">
    <property type="entry name" value="FERRIC ENTEROBACTIN TRANSPORT SYSTEM PERMEASE PROTEIN"/>
    <property type="match status" value="1"/>
</dbReference>
<dbReference type="InterPro" id="IPR037294">
    <property type="entry name" value="ABC_BtuC-like"/>
</dbReference>
<feature type="transmembrane region" description="Helical" evidence="8">
    <location>
        <begin position="294"/>
        <end position="312"/>
    </location>
</feature>
<feature type="transmembrane region" description="Helical" evidence="8">
    <location>
        <begin position="105"/>
        <end position="125"/>
    </location>
</feature>
<dbReference type="Pfam" id="PF01032">
    <property type="entry name" value="FecCD"/>
    <property type="match status" value="1"/>
</dbReference>
<comment type="subcellular location">
    <subcellularLocation>
        <location evidence="1">Cell membrane</location>
        <topology evidence="1">Multi-pass membrane protein</topology>
    </subcellularLocation>
</comment>
<evidence type="ECO:0000256" key="5">
    <source>
        <dbReference type="ARBA" id="ARBA00022692"/>
    </source>
</evidence>
<keyword evidence="10" id="KW-1185">Reference proteome</keyword>
<evidence type="ECO:0000256" key="7">
    <source>
        <dbReference type="ARBA" id="ARBA00023136"/>
    </source>
</evidence>
<feature type="transmembrane region" description="Helical" evidence="8">
    <location>
        <begin position="131"/>
        <end position="149"/>
    </location>
</feature>
<protein>
    <submittedName>
        <fullName evidence="9">Iron ABC transporter permease</fullName>
    </submittedName>
</protein>
<feature type="transmembrane region" description="Helical" evidence="8">
    <location>
        <begin position="255"/>
        <end position="282"/>
    </location>
</feature>
<evidence type="ECO:0000313" key="9">
    <source>
        <dbReference type="EMBL" id="MCL2913819.1"/>
    </source>
</evidence>
<keyword evidence="6 8" id="KW-1133">Transmembrane helix</keyword>
<evidence type="ECO:0000256" key="2">
    <source>
        <dbReference type="ARBA" id="ARBA00007935"/>
    </source>
</evidence>
<keyword evidence="4" id="KW-1003">Cell membrane</keyword>
<feature type="transmembrane region" description="Helical" evidence="8">
    <location>
        <begin position="78"/>
        <end position="98"/>
    </location>
</feature>
<accession>A0ABT0N5Z3</accession>
<evidence type="ECO:0000313" key="10">
    <source>
        <dbReference type="Proteomes" id="UP001202831"/>
    </source>
</evidence>
<gene>
    <name evidence="9" type="ORF">L2725_08435</name>
</gene>
<keyword evidence="5 8" id="KW-0812">Transmembrane</keyword>
<proteinExistence type="inferred from homology"/>
<evidence type="ECO:0000256" key="4">
    <source>
        <dbReference type="ARBA" id="ARBA00022475"/>
    </source>
</evidence>
<organism evidence="9 10">
    <name type="scientific">Shewanella corallii</name>
    <dbReference type="NCBI Taxonomy" id="560080"/>
    <lineage>
        <taxon>Bacteria</taxon>
        <taxon>Pseudomonadati</taxon>
        <taxon>Pseudomonadota</taxon>
        <taxon>Gammaproteobacteria</taxon>
        <taxon>Alteromonadales</taxon>
        <taxon>Shewanellaceae</taxon>
        <taxon>Shewanella</taxon>
    </lineage>
</organism>
<dbReference type="RefSeq" id="WP_249248523.1">
    <property type="nucleotide sequence ID" value="NZ_JAKIKT010000002.1"/>
</dbReference>
<feature type="transmembrane region" description="Helical" evidence="8">
    <location>
        <begin position="161"/>
        <end position="184"/>
    </location>
</feature>
<keyword evidence="7 8" id="KW-0472">Membrane</keyword>
<dbReference type="SUPFAM" id="SSF81345">
    <property type="entry name" value="ABC transporter involved in vitamin B12 uptake, BtuC"/>
    <property type="match status" value="1"/>
</dbReference>
<comment type="caution">
    <text evidence="9">The sequence shown here is derived from an EMBL/GenBank/DDBJ whole genome shotgun (WGS) entry which is preliminary data.</text>
</comment>
<dbReference type="InterPro" id="IPR000522">
    <property type="entry name" value="ABC_transptr_permease_BtuC"/>
</dbReference>
<evidence type="ECO:0000256" key="1">
    <source>
        <dbReference type="ARBA" id="ARBA00004651"/>
    </source>
</evidence>
<keyword evidence="3" id="KW-0813">Transport</keyword>
<dbReference type="PANTHER" id="PTHR30472:SF25">
    <property type="entry name" value="ABC TRANSPORTER PERMEASE PROTEIN MJ0876-RELATED"/>
    <property type="match status" value="1"/>
</dbReference>